<dbReference type="NCBIfam" id="TIGR02087">
    <property type="entry name" value="LEUD_arch"/>
    <property type="match status" value="1"/>
</dbReference>
<dbReference type="KEGG" id="cpc:Cpar_0629"/>
<dbReference type="STRING" id="517417.Cpar_0629"/>
<dbReference type="InterPro" id="IPR011827">
    <property type="entry name" value="LeuD_type2/HacB/DmdB"/>
</dbReference>
<evidence type="ECO:0000313" key="9">
    <source>
        <dbReference type="EMBL" id="ACF11049.1"/>
    </source>
</evidence>
<gene>
    <name evidence="9" type="ordered locus">Cpar_0629</name>
</gene>
<dbReference type="InterPro" id="IPR050075">
    <property type="entry name" value="LeuD"/>
</dbReference>
<protein>
    <recommendedName>
        <fullName evidence="6">3-isopropylmalate dehydratase</fullName>
        <ecNumber evidence="6">4.2.1.33</ecNumber>
    </recommendedName>
</protein>
<dbReference type="AlphaFoldDB" id="B3QM96"/>
<evidence type="ECO:0000256" key="2">
    <source>
        <dbReference type="ARBA" id="ARBA00002695"/>
    </source>
</evidence>
<dbReference type="EMBL" id="CP001099">
    <property type="protein sequence ID" value="ACF11049.1"/>
    <property type="molecule type" value="Genomic_DNA"/>
</dbReference>
<reference evidence="9" key="1">
    <citation type="submission" date="2008-06" db="EMBL/GenBank/DDBJ databases">
        <title>Complete sequence of Chlorobaculum parvum NCIB 8327.</title>
        <authorList>
            <consortium name="US DOE Joint Genome Institute"/>
            <person name="Lucas S."/>
            <person name="Copeland A."/>
            <person name="Lapidus A."/>
            <person name="Glavina del Rio T."/>
            <person name="Dalin E."/>
            <person name="Tice H."/>
            <person name="Bruce D."/>
            <person name="Goodwin L."/>
            <person name="Pitluck S."/>
            <person name="Schmutz J."/>
            <person name="Larimer F."/>
            <person name="Land M."/>
            <person name="Hauser L."/>
            <person name="Kyrpides N."/>
            <person name="Mikhailova N."/>
            <person name="Zhao F."/>
            <person name="Li T."/>
            <person name="Liu Z."/>
            <person name="Overmann J."/>
            <person name="Bryant D.A."/>
            <person name="Richardson P."/>
        </authorList>
    </citation>
    <scope>NUCLEOTIDE SEQUENCE [LARGE SCALE GENOMIC DNA]</scope>
    <source>
        <strain evidence="9">NCIB 8327</strain>
    </source>
</reference>
<comment type="function">
    <text evidence="2">Catalyzes the isomerization between 2-isopropylmalate and 3-isopropylmalate, via the formation of 2-isopropylmaleate.</text>
</comment>
<comment type="subunit">
    <text evidence="5">Heterodimer of LeuC and LeuD.</text>
</comment>
<dbReference type="InterPro" id="IPR015928">
    <property type="entry name" value="Aconitase/3IPM_dehydase_swvl"/>
</dbReference>
<name>B3QM96_CHLP8</name>
<feature type="domain" description="Aconitase A/isopropylmalate dehydratase small subunit swivel" evidence="8">
    <location>
        <begin position="74"/>
        <end position="120"/>
    </location>
</feature>
<dbReference type="CDD" id="cd01577">
    <property type="entry name" value="IPMI_Swivel"/>
    <property type="match status" value="1"/>
</dbReference>
<evidence type="ECO:0000256" key="5">
    <source>
        <dbReference type="ARBA" id="ARBA00011271"/>
    </source>
</evidence>
<dbReference type="OrthoDB" id="9777465at2"/>
<dbReference type="Pfam" id="PF00694">
    <property type="entry name" value="Aconitase_C"/>
    <property type="match status" value="1"/>
</dbReference>
<dbReference type="EC" id="4.2.1.33" evidence="6"/>
<evidence type="ECO:0000313" key="10">
    <source>
        <dbReference type="Proteomes" id="UP000008811"/>
    </source>
</evidence>
<dbReference type="SUPFAM" id="SSF52016">
    <property type="entry name" value="LeuD/IlvD-like"/>
    <property type="match status" value="1"/>
</dbReference>
<comment type="similarity">
    <text evidence="4">Belongs to the LeuD family. LeuD type 2 subfamily.</text>
</comment>
<dbReference type="PANTHER" id="PTHR43345">
    <property type="entry name" value="3-ISOPROPYLMALATE DEHYDRATASE SMALL SUBUNIT 2-RELATED-RELATED"/>
    <property type="match status" value="1"/>
</dbReference>
<proteinExistence type="inferred from homology"/>
<dbReference type="PANTHER" id="PTHR43345:SF2">
    <property type="entry name" value="3-ISOPROPYLMALATE DEHYDRATASE SMALL SUBUNIT 1"/>
    <property type="match status" value="1"/>
</dbReference>
<evidence type="ECO:0000256" key="1">
    <source>
        <dbReference type="ARBA" id="ARBA00000491"/>
    </source>
</evidence>
<evidence type="ECO:0000259" key="8">
    <source>
        <dbReference type="Pfam" id="PF00694"/>
    </source>
</evidence>
<dbReference type="InterPro" id="IPR000573">
    <property type="entry name" value="AconitaseA/IPMdHydase_ssu_swvl"/>
</dbReference>
<evidence type="ECO:0000256" key="6">
    <source>
        <dbReference type="ARBA" id="ARBA00011998"/>
    </source>
</evidence>
<organism evidence="9 10">
    <name type="scientific">Chlorobaculum parvum (strain DSM 263 / NCIMB 8327)</name>
    <name type="common">Chlorobium vibrioforme subsp. thiosulfatophilum</name>
    <dbReference type="NCBI Taxonomy" id="517417"/>
    <lineage>
        <taxon>Bacteria</taxon>
        <taxon>Pseudomonadati</taxon>
        <taxon>Chlorobiota</taxon>
        <taxon>Chlorobiia</taxon>
        <taxon>Chlorobiales</taxon>
        <taxon>Chlorobiaceae</taxon>
        <taxon>Chlorobaculum</taxon>
    </lineage>
</organism>
<dbReference type="Gene3D" id="3.20.19.10">
    <property type="entry name" value="Aconitase, domain 4"/>
    <property type="match status" value="1"/>
</dbReference>
<dbReference type="GO" id="GO:0003861">
    <property type="term" value="F:3-isopropylmalate dehydratase activity"/>
    <property type="evidence" value="ECO:0007669"/>
    <property type="project" value="UniProtKB-EC"/>
</dbReference>
<dbReference type="Proteomes" id="UP000008811">
    <property type="component" value="Chromosome"/>
</dbReference>
<comment type="pathway">
    <text evidence="3">Amino-acid biosynthesis; L-leucine biosynthesis; L-leucine from 3-methyl-2-oxobutanoate: step 2/4.</text>
</comment>
<comment type="catalytic activity">
    <reaction evidence="1">
        <text>(2R,3S)-3-isopropylmalate = (2S)-2-isopropylmalate</text>
        <dbReference type="Rhea" id="RHEA:32287"/>
        <dbReference type="ChEBI" id="CHEBI:1178"/>
        <dbReference type="ChEBI" id="CHEBI:35121"/>
        <dbReference type="EC" id="4.2.1.33"/>
    </reaction>
</comment>
<dbReference type="eggNOG" id="COG0066">
    <property type="taxonomic scope" value="Bacteria"/>
</dbReference>
<keyword evidence="10" id="KW-1185">Reference proteome</keyword>
<evidence type="ECO:0000256" key="3">
    <source>
        <dbReference type="ARBA" id="ARBA00004729"/>
    </source>
</evidence>
<sequence length="191" mass="20839">MDTIIQGKAYVLGKNIDTDQIIPAEHLVYSLSDPEEVKLYGKYALSGVPLEQAGLPEGKIPFVEEGQFTSPYSFIIGGPNFGCGSSREHAPFALKVAGAKAIIAESYARIFYRNCVDGGFVIPYETTQQLNKTVMTGDELSLDMEKNTLTNLTQNITYELRPLGDVVNIVQAGGIFEYARKNDLMASSSEA</sequence>
<keyword evidence="7" id="KW-0456">Lyase</keyword>
<accession>B3QM96</accession>
<evidence type="ECO:0000256" key="7">
    <source>
        <dbReference type="ARBA" id="ARBA00023239"/>
    </source>
</evidence>
<dbReference type="HOGENOM" id="CLU_081378_1_1_10"/>
<evidence type="ECO:0000256" key="4">
    <source>
        <dbReference type="ARBA" id="ARBA00009869"/>
    </source>
</evidence>
<dbReference type="InterPro" id="IPR033940">
    <property type="entry name" value="IPMI_Swivel"/>
</dbReference>
<dbReference type="RefSeq" id="WP_012501882.1">
    <property type="nucleotide sequence ID" value="NC_011027.1"/>
</dbReference>